<dbReference type="PANTHER" id="PTHR30126">
    <property type="entry name" value="HTH-TYPE TRANSCRIPTIONAL REGULATOR"/>
    <property type="match status" value="1"/>
</dbReference>
<dbReference type="AlphaFoldDB" id="A0A557XR42"/>
<gene>
    <name evidence="6" type="ORF">FPZ47_14035</name>
</gene>
<dbReference type="SUPFAM" id="SSF53850">
    <property type="entry name" value="Periplasmic binding protein-like II"/>
    <property type="match status" value="1"/>
</dbReference>
<evidence type="ECO:0000256" key="2">
    <source>
        <dbReference type="ARBA" id="ARBA00023015"/>
    </source>
</evidence>
<dbReference type="RefSeq" id="WP_144952130.1">
    <property type="nucleotide sequence ID" value="NZ_VMQU01000054.1"/>
</dbReference>
<comment type="similarity">
    <text evidence="1">Belongs to the LysR transcriptional regulatory family.</text>
</comment>
<dbReference type="InterPro" id="IPR000847">
    <property type="entry name" value="LysR_HTH_N"/>
</dbReference>
<dbReference type="Proteomes" id="UP000320513">
    <property type="component" value="Unassembled WGS sequence"/>
</dbReference>
<dbReference type="Gene3D" id="1.10.10.10">
    <property type="entry name" value="Winged helix-like DNA-binding domain superfamily/Winged helix DNA-binding domain"/>
    <property type="match status" value="1"/>
</dbReference>
<dbReference type="GO" id="GO:0003700">
    <property type="term" value="F:DNA-binding transcription factor activity"/>
    <property type="evidence" value="ECO:0007669"/>
    <property type="project" value="InterPro"/>
</dbReference>
<dbReference type="InterPro" id="IPR005119">
    <property type="entry name" value="LysR_subst-bd"/>
</dbReference>
<dbReference type="EMBL" id="VMQU01000054">
    <property type="protein sequence ID" value="TVS88397.1"/>
    <property type="molecule type" value="Genomic_DNA"/>
</dbReference>
<proteinExistence type="inferred from homology"/>
<organism evidence="6 7">
    <name type="scientific">Mycobacterium helveticum</name>
    <dbReference type="NCBI Taxonomy" id="2592811"/>
    <lineage>
        <taxon>Bacteria</taxon>
        <taxon>Bacillati</taxon>
        <taxon>Actinomycetota</taxon>
        <taxon>Actinomycetes</taxon>
        <taxon>Mycobacteriales</taxon>
        <taxon>Mycobacteriaceae</taxon>
        <taxon>Mycobacterium</taxon>
    </lineage>
</organism>
<evidence type="ECO:0000256" key="3">
    <source>
        <dbReference type="ARBA" id="ARBA00023125"/>
    </source>
</evidence>
<sequence>MSLSPRMPDLASFEVFLAIAETGSLGRAARELGLTQQAVSRRLASMEAQVGVTLAVRTTRGSQLTPAGVIVAEWATRLLEVAGEVDAGMSSLRKEGREKIRVAASQTISEQLMPHWLVSLQAAGARRGGAVPQVILTATNSEHAIASVRDGDADLGFVENPGPPKGLGSCVVGHDELVIVVPPAHKWARRPGAVTARELAETPLVAREPHSGIRDSLTAALCHALGDDMRQAPPVLELTSAAAMRAAVLAGAGPAAMSKLAVADDLAVGRLRAVHIPELDLRRQFRAIWVGGRTPPAGAIRDLLSHITSVGSKQ</sequence>
<evidence type="ECO:0000256" key="1">
    <source>
        <dbReference type="ARBA" id="ARBA00009437"/>
    </source>
</evidence>
<feature type="domain" description="HTH lysR-type" evidence="5">
    <location>
        <begin position="8"/>
        <end position="65"/>
    </location>
</feature>
<comment type="caution">
    <text evidence="6">The sequence shown here is derived from an EMBL/GenBank/DDBJ whole genome shotgun (WGS) entry which is preliminary data.</text>
</comment>
<evidence type="ECO:0000259" key="5">
    <source>
        <dbReference type="PROSITE" id="PS50931"/>
    </source>
</evidence>
<evidence type="ECO:0000256" key="4">
    <source>
        <dbReference type="ARBA" id="ARBA00023163"/>
    </source>
</evidence>
<dbReference type="Pfam" id="PF03466">
    <property type="entry name" value="LysR_substrate"/>
    <property type="match status" value="1"/>
</dbReference>
<keyword evidence="4" id="KW-0804">Transcription</keyword>
<reference evidence="6 7" key="1">
    <citation type="submission" date="2019-07" db="EMBL/GenBank/DDBJ databases">
        <title>New Mycobacterium species.</title>
        <authorList>
            <person name="Tortoli E."/>
            <person name="Ghielmetti G."/>
            <person name="Friedel U."/>
            <person name="Trovato A."/>
        </authorList>
    </citation>
    <scope>NUCLEOTIDE SEQUENCE [LARGE SCALE GENOMIC DNA]</scope>
    <source>
        <strain evidence="6 7">16-83</strain>
    </source>
</reference>
<keyword evidence="2" id="KW-0805">Transcription regulation</keyword>
<dbReference type="PROSITE" id="PS50931">
    <property type="entry name" value="HTH_LYSR"/>
    <property type="match status" value="1"/>
</dbReference>
<dbReference type="OrthoDB" id="9808620at2"/>
<dbReference type="PANTHER" id="PTHR30126:SF39">
    <property type="entry name" value="HTH-TYPE TRANSCRIPTIONAL REGULATOR CYSL"/>
    <property type="match status" value="1"/>
</dbReference>
<dbReference type="PRINTS" id="PR00039">
    <property type="entry name" value="HTHLYSR"/>
</dbReference>
<evidence type="ECO:0000313" key="7">
    <source>
        <dbReference type="Proteomes" id="UP000320513"/>
    </source>
</evidence>
<protein>
    <submittedName>
        <fullName evidence="6">LysR family transcriptional regulator</fullName>
    </submittedName>
</protein>
<dbReference type="Gene3D" id="3.40.190.10">
    <property type="entry name" value="Periplasmic binding protein-like II"/>
    <property type="match status" value="2"/>
</dbReference>
<evidence type="ECO:0000313" key="6">
    <source>
        <dbReference type="EMBL" id="TVS88397.1"/>
    </source>
</evidence>
<dbReference type="GO" id="GO:0000976">
    <property type="term" value="F:transcription cis-regulatory region binding"/>
    <property type="evidence" value="ECO:0007669"/>
    <property type="project" value="TreeGrafter"/>
</dbReference>
<accession>A0A557XR42</accession>
<name>A0A557XR42_9MYCO</name>
<keyword evidence="7" id="KW-1185">Reference proteome</keyword>
<dbReference type="SUPFAM" id="SSF46785">
    <property type="entry name" value="Winged helix' DNA-binding domain"/>
    <property type="match status" value="1"/>
</dbReference>
<keyword evidence="3" id="KW-0238">DNA-binding</keyword>
<dbReference type="InterPro" id="IPR036388">
    <property type="entry name" value="WH-like_DNA-bd_sf"/>
</dbReference>
<dbReference type="Pfam" id="PF00126">
    <property type="entry name" value="HTH_1"/>
    <property type="match status" value="1"/>
</dbReference>
<dbReference type="InterPro" id="IPR036390">
    <property type="entry name" value="WH_DNA-bd_sf"/>
</dbReference>